<keyword evidence="2" id="KW-0716">Sensory transduction</keyword>
<dbReference type="GO" id="GO:0004984">
    <property type="term" value="F:olfactory receptor activity"/>
    <property type="evidence" value="ECO:0007669"/>
    <property type="project" value="InterPro"/>
</dbReference>
<dbReference type="GO" id="GO:0007165">
    <property type="term" value="P:signal transduction"/>
    <property type="evidence" value="ECO:0007669"/>
    <property type="project" value="UniProtKB-KW"/>
</dbReference>
<dbReference type="Pfam" id="PF02949">
    <property type="entry name" value="7tm_6"/>
    <property type="match status" value="1"/>
</dbReference>
<proteinExistence type="predicted"/>
<dbReference type="PANTHER" id="PTHR21137:SF42">
    <property type="entry name" value="ODORANT RECEPTOR 83A"/>
    <property type="match status" value="1"/>
</dbReference>
<dbReference type="OrthoDB" id="7604726at2759"/>
<evidence type="ECO:0000256" key="6">
    <source>
        <dbReference type="ARBA" id="ARBA00023136"/>
    </source>
</evidence>
<keyword evidence="11" id="KW-1185">Reference proteome</keyword>
<evidence type="ECO:0008006" key="12">
    <source>
        <dbReference type="Google" id="ProtNLM"/>
    </source>
</evidence>
<gene>
    <name evidence="10" type="ORF">EVAR_79164_1</name>
</gene>
<accession>A0A4C1UT44</accession>
<evidence type="ECO:0000256" key="9">
    <source>
        <dbReference type="SAM" id="Phobius"/>
    </source>
</evidence>
<dbReference type="InterPro" id="IPR004117">
    <property type="entry name" value="7tm6_olfct_rcpt"/>
</dbReference>
<keyword evidence="4" id="KW-0552">Olfaction</keyword>
<evidence type="ECO:0000256" key="1">
    <source>
        <dbReference type="ARBA" id="ARBA00004141"/>
    </source>
</evidence>
<dbReference type="GO" id="GO:0005549">
    <property type="term" value="F:odorant binding"/>
    <property type="evidence" value="ECO:0007669"/>
    <property type="project" value="InterPro"/>
</dbReference>
<comment type="subcellular location">
    <subcellularLocation>
        <location evidence="1">Membrane</location>
        <topology evidence="1">Multi-pass membrane protein</topology>
    </subcellularLocation>
</comment>
<name>A0A4C1UT44_EUMVA</name>
<dbReference type="GO" id="GO:0005886">
    <property type="term" value="C:plasma membrane"/>
    <property type="evidence" value="ECO:0007669"/>
    <property type="project" value="TreeGrafter"/>
</dbReference>
<dbReference type="AlphaFoldDB" id="A0A4C1UT44"/>
<evidence type="ECO:0000256" key="2">
    <source>
        <dbReference type="ARBA" id="ARBA00022606"/>
    </source>
</evidence>
<evidence type="ECO:0000256" key="4">
    <source>
        <dbReference type="ARBA" id="ARBA00022725"/>
    </source>
</evidence>
<evidence type="ECO:0000313" key="11">
    <source>
        <dbReference type="Proteomes" id="UP000299102"/>
    </source>
</evidence>
<evidence type="ECO:0000256" key="5">
    <source>
        <dbReference type="ARBA" id="ARBA00022989"/>
    </source>
</evidence>
<keyword evidence="3 9" id="KW-0812">Transmembrane</keyword>
<organism evidence="10 11">
    <name type="scientific">Eumeta variegata</name>
    <name type="common">Bagworm moth</name>
    <name type="synonym">Eumeta japonica</name>
    <dbReference type="NCBI Taxonomy" id="151549"/>
    <lineage>
        <taxon>Eukaryota</taxon>
        <taxon>Metazoa</taxon>
        <taxon>Ecdysozoa</taxon>
        <taxon>Arthropoda</taxon>
        <taxon>Hexapoda</taxon>
        <taxon>Insecta</taxon>
        <taxon>Pterygota</taxon>
        <taxon>Neoptera</taxon>
        <taxon>Endopterygota</taxon>
        <taxon>Lepidoptera</taxon>
        <taxon>Glossata</taxon>
        <taxon>Ditrysia</taxon>
        <taxon>Tineoidea</taxon>
        <taxon>Psychidae</taxon>
        <taxon>Oiketicinae</taxon>
        <taxon>Eumeta</taxon>
    </lineage>
</organism>
<evidence type="ECO:0000313" key="10">
    <source>
        <dbReference type="EMBL" id="GBP29615.1"/>
    </source>
</evidence>
<feature type="transmembrane region" description="Helical" evidence="9">
    <location>
        <begin position="132"/>
        <end position="157"/>
    </location>
</feature>
<evidence type="ECO:0000256" key="8">
    <source>
        <dbReference type="ARBA" id="ARBA00023224"/>
    </source>
</evidence>
<sequence>MAPPRFKETFKTAEQALRLIRAYPDIPRDLFWFLQYVVMNIVVGTLFFWLLNSIINHDVPKGDYGEACKNGTMVIVYIVVNTKYWILMSHQRALADLLAKVDDDPRRETYSPEEEAAVTLYAHKKGVFVCKLWIVVAFSIPILLVLHAVLEMCWLAYQGNFHLVPMYDLTYPDSINELKYLPSVYAANFVHCMLYATFVVAGYIGFDPLAPCLMLHACGQLEVVRLRIGKLFPASGFDLKETQRKLGDIVTHLQEIYWYVSSLSNANNVTCT</sequence>
<evidence type="ECO:0000256" key="3">
    <source>
        <dbReference type="ARBA" id="ARBA00022692"/>
    </source>
</evidence>
<dbReference type="EMBL" id="BGZK01000222">
    <property type="protein sequence ID" value="GBP29615.1"/>
    <property type="molecule type" value="Genomic_DNA"/>
</dbReference>
<feature type="transmembrane region" description="Helical" evidence="9">
    <location>
        <begin position="30"/>
        <end position="51"/>
    </location>
</feature>
<keyword evidence="6 9" id="KW-0472">Membrane</keyword>
<feature type="transmembrane region" description="Helical" evidence="9">
    <location>
        <begin position="185"/>
        <end position="206"/>
    </location>
</feature>
<keyword evidence="8" id="KW-0807">Transducer</keyword>
<reference evidence="10 11" key="1">
    <citation type="journal article" date="2019" name="Commun. Biol.">
        <title>The bagworm genome reveals a unique fibroin gene that provides high tensile strength.</title>
        <authorList>
            <person name="Kono N."/>
            <person name="Nakamura H."/>
            <person name="Ohtoshi R."/>
            <person name="Tomita M."/>
            <person name="Numata K."/>
            <person name="Arakawa K."/>
        </authorList>
    </citation>
    <scope>NUCLEOTIDE SEQUENCE [LARGE SCALE GENOMIC DNA]</scope>
</reference>
<keyword evidence="7" id="KW-0675">Receptor</keyword>
<comment type="caution">
    <text evidence="10">The sequence shown here is derived from an EMBL/GenBank/DDBJ whole genome shotgun (WGS) entry which is preliminary data.</text>
</comment>
<dbReference type="Proteomes" id="UP000299102">
    <property type="component" value="Unassembled WGS sequence"/>
</dbReference>
<evidence type="ECO:0000256" key="7">
    <source>
        <dbReference type="ARBA" id="ARBA00023170"/>
    </source>
</evidence>
<protein>
    <recommendedName>
        <fullName evidence="12">Odorant receptor</fullName>
    </recommendedName>
</protein>
<keyword evidence="5 9" id="KW-1133">Transmembrane helix</keyword>
<dbReference type="PANTHER" id="PTHR21137">
    <property type="entry name" value="ODORANT RECEPTOR"/>
    <property type="match status" value="1"/>
</dbReference>